<dbReference type="Ensembl" id="ENSSCAT00000001842.1">
    <property type="protein sequence ID" value="ENSSCAP00000001610.1"/>
    <property type="gene ID" value="ENSSCAG00000001350.1"/>
</dbReference>
<reference evidence="3" key="2">
    <citation type="submission" date="2025-09" db="UniProtKB">
        <authorList>
            <consortium name="Ensembl"/>
        </authorList>
    </citation>
    <scope>IDENTIFICATION</scope>
</reference>
<evidence type="ECO:0000313" key="3">
    <source>
        <dbReference type="Ensembl" id="ENSSCAP00000001610.1"/>
    </source>
</evidence>
<dbReference type="GO" id="GO:0006694">
    <property type="term" value="P:steroid biosynthetic process"/>
    <property type="evidence" value="ECO:0007669"/>
    <property type="project" value="InterPro"/>
</dbReference>
<feature type="compositionally biased region" description="Basic residues" evidence="1">
    <location>
        <begin position="56"/>
        <end position="74"/>
    </location>
</feature>
<dbReference type="InterPro" id="IPR002225">
    <property type="entry name" value="3Beta_OHSteriod_DH/Estase"/>
</dbReference>
<dbReference type="GO" id="GO:0016616">
    <property type="term" value="F:oxidoreductase activity, acting on the CH-OH group of donors, NAD or NADP as acceptor"/>
    <property type="evidence" value="ECO:0007669"/>
    <property type="project" value="InterPro"/>
</dbReference>
<proteinExistence type="predicted"/>
<evidence type="ECO:0000256" key="1">
    <source>
        <dbReference type="SAM" id="MobiDB-lite"/>
    </source>
</evidence>
<dbReference type="Gene3D" id="3.40.50.720">
    <property type="entry name" value="NAD(P)-binding Rossmann-like Domain"/>
    <property type="match status" value="1"/>
</dbReference>
<dbReference type="Pfam" id="PF01073">
    <property type="entry name" value="3Beta_HSD"/>
    <property type="match status" value="1"/>
</dbReference>
<organism evidence="3 4">
    <name type="scientific">Serinus canaria</name>
    <name type="common">Island canary</name>
    <name type="synonym">Fringilla canaria</name>
    <dbReference type="NCBI Taxonomy" id="9135"/>
    <lineage>
        <taxon>Eukaryota</taxon>
        <taxon>Metazoa</taxon>
        <taxon>Chordata</taxon>
        <taxon>Craniata</taxon>
        <taxon>Vertebrata</taxon>
        <taxon>Euteleostomi</taxon>
        <taxon>Archelosauria</taxon>
        <taxon>Archosauria</taxon>
        <taxon>Dinosauria</taxon>
        <taxon>Saurischia</taxon>
        <taxon>Theropoda</taxon>
        <taxon>Coelurosauria</taxon>
        <taxon>Aves</taxon>
        <taxon>Neognathae</taxon>
        <taxon>Neoaves</taxon>
        <taxon>Telluraves</taxon>
        <taxon>Australaves</taxon>
        <taxon>Passeriformes</taxon>
        <taxon>Passeroidea</taxon>
        <taxon>Fringillidae</taxon>
        <taxon>Carduelinae</taxon>
        <taxon>Serinus</taxon>
    </lineage>
</organism>
<keyword evidence="4" id="KW-1185">Reference proteome</keyword>
<dbReference type="AlphaFoldDB" id="A0A8C9L4E2"/>
<dbReference type="Proteomes" id="UP000694409">
    <property type="component" value="Unassembled WGS sequence"/>
</dbReference>
<protein>
    <recommendedName>
        <fullName evidence="2">3-beta hydroxysteroid dehydrogenase/isomerase domain-containing protein</fullName>
    </recommendedName>
</protein>
<feature type="region of interest" description="Disordered" evidence="1">
    <location>
        <begin position="55"/>
        <end position="74"/>
    </location>
</feature>
<accession>A0A8C9L4E2</accession>
<dbReference type="InterPro" id="IPR036291">
    <property type="entry name" value="NAD(P)-bd_dom_sf"/>
</dbReference>
<evidence type="ECO:0000313" key="4">
    <source>
        <dbReference type="Proteomes" id="UP000694409"/>
    </source>
</evidence>
<reference evidence="3" key="1">
    <citation type="submission" date="2025-08" db="UniProtKB">
        <authorList>
            <consortium name="Ensembl"/>
        </authorList>
    </citation>
    <scope>IDENTIFICATION</scope>
</reference>
<evidence type="ECO:0000259" key="2">
    <source>
        <dbReference type="Pfam" id="PF01073"/>
    </source>
</evidence>
<name>A0A8C9L4E2_SERCA</name>
<sequence length="98" mass="10836">IDRSASIPGPGGLVMVVTGGSGFLGSHLVQVLLEAEPELRELRILDLEPSGPAVPGRRRRFRGSRGRPGRGRRRFPSWPPLKTWCYNNCVLFKEGNNI</sequence>
<dbReference type="SUPFAM" id="SSF51735">
    <property type="entry name" value="NAD(P)-binding Rossmann-fold domains"/>
    <property type="match status" value="1"/>
</dbReference>
<feature type="domain" description="3-beta hydroxysteroid dehydrogenase/isomerase" evidence="2">
    <location>
        <begin position="16"/>
        <end position="49"/>
    </location>
</feature>